<evidence type="ECO:0000256" key="8">
    <source>
        <dbReference type="ARBA" id="ARBA00014472"/>
    </source>
</evidence>
<dbReference type="Gene3D" id="3.30.470.10">
    <property type="match status" value="1"/>
</dbReference>
<dbReference type="AlphaFoldDB" id="A0A8X8KLJ3"/>
<evidence type="ECO:0000256" key="12">
    <source>
        <dbReference type="ARBA" id="ARBA00048798"/>
    </source>
</evidence>
<dbReference type="Gene3D" id="3.20.10.10">
    <property type="entry name" value="D-amino Acid Aminotransferase, subunit A, domain 2"/>
    <property type="match status" value="1"/>
</dbReference>
<dbReference type="PANTHER" id="PTHR42743:SF11">
    <property type="entry name" value="AMINODEOXYCHORISMATE LYASE"/>
    <property type="match status" value="1"/>
</dbReference>
<dbReference type="EC" id="2.6.1.42" evidence="7"/>
<dbReference type="InterPro" id="IPR001544">
    <property type="entry name" value="Aminotrans_IV"/>
</dbReference>
<dbReference type="EMBL" id="WHUT02000007">
    <property type="protein sequence ID" value="NUB45364.1"/>
    <property type="molecule type" value="Genomic_DNA"/>
</dbReference>
<comment type="pathway">
    <text evidence="4">Amino-acid biosynthesis; L-valine biosynthesis; L-valine from pyruvate: step 4/4.</text>
</comment>
<accession>A0A8X8KLJ3</accession>
<dbReference type="GO" id="GO:0004084">
    <property type="term" value="F:branched-chain-amino-acid transaminase activity"/>
    <property type="evidence" value="ECO:0007669"/>
    <property type="project" value="UniProtKB-EC"/>
</dbReference>
<evidence type="ECO:0000256" key="13">
    <source>
        <dbReference type="ARBA" id="ARBA00049229"/>
    </source>
</evidence>
<dbReference type="RefSeq" id="WP_152826820.1">
    <property type="nucleotide sequence ID" value="NZ_WHUT02000007.1"/>
</dbReference>
<dbReference type="InterPro" id="IPR043132">
    <property type="entry name" value="BCAT-like_C"/>
</dbReference>
<dbReference type="GO" id="GO:0008652">
    <property type="term" value="P:amino acid biosynthetic process"/>
    <property type="evidence" value="ECO:0007669"/>
    <property type="project" value="UniProtKB-ARBA"/>
</dbReference>
<keyword evidence="10" id="KW-0028">Amino-acid biosynthesis</keyword>
<dbReference type="PANTHER" id="PTHR42743">
    <property type="entry name" value="AMINO-ACID AMINOTRANSFERASE"/>
    <property type="match status" value="1"/>
</dbReference>
<evidence type="ECO:0000256" key="10">
    <source>
        <dbReference type="ARBA" id="ARBA00023304"/>
    </source>
</evidence>
<comment type="cofactor">
    <cofactor evidence="1">
        <name>pyridoxal 5'-phosphate</name>
        <dbReference type="ChEBI" id="CHEBI:597326"/>
    </cofactor>
</comment>
<sequence length="299" mass="32842">MTDHISTHQAEEDTRNEAIRIYVNGRILPKAQAVVSVYDAGFMLGDGVWEGIRLYDGRWAFIDEHIERLFEAAKAIDLDIAMTPDQVIQAVLDTQAANGMTTDAHARLMVTRGVKSRPFQHPKLARQGPTVAIIMEHSRPKLPRPIRLATVPHLRGLPMTQDPKLNSHSKLNCILACIAAEKAGADEALMLDLHGFVNTTNACNFFIVKKGAVWTSTGDYCMNGITRAKVIALCRANGIPVYERNFSLVDTYSADEAFLTGTFGAQTPVGVIDGRQIGTGDMGPMTQHLRDLYKKLVAA</sequence>
<gene>
    <name evidence="14" type="ORF">GEU84_013275</name>
</gene>
<dbReference type="GO" id="GO:0009082">
    <property type="term" value="P:branched-chain amino acid biosynthetic process"/>
    <property type="evidence" value="ECO:0007669"/>
    <property type="project" value="UniProtKB-KW"/>
</dbReference>
<evidence type="ECO:0000256" key="5">
    <source>
        <dbReference type="ARBA" id="ARBA00005072"/>
    </source>
</evidence>
<evidence type="ECO:0000256" key="1">
    <source>
        <dbReference type="ARBA" id="ARBA00001933"/>
    </source>
</evidence>
<keyword evidence="10" id="KW-0100">Branched-chain amino acid biosynthesis</keyword>
<comment type="catalytic activity">
    <reaction evidence="11">
        <text>L-valine + 2-oxoglutarate = 3-methyl-2-oxobutanoate + L-glutamate</text>
        <dbReference type="Rhea" id="RHEA:24813"/>
        <dbReference type="ChEBI" id="CHEBI:11851"/>
        <dbReference type="ChEBI" id="CHEBI:16810"/>
        <dbReference type="ChEBI" id="CHEBI:29985"/>
        <dbReference type="ChEBI" id="CHEBI:57762"/>
        <dbReference type="EC" id="2.6.1.42"/>
    </reaction>
</comment>
<protein>
    <recommendedName>
        <fullName evidence="8">Probable branched-chain-amino-acid aminotransferase</fullName>
        <ecNumber evidence="7">2.6.1.42</ecNumber>
    </recommendedName>
</protein>
<dbReference type="Proteomes" id="UP000484076">
    <property type="component" value="Unassembled WGS sequence"/>
</dbReference>
<dbReference type="Pfam" id="PF01063">
    <property type="entry name" value="Aminotran_4"/>
    <property type="match status" value="1"/>
</dbReference>
<comment type="similarity">
    <text evidence="6">Belongs to the class-IV pyridoxal-phosphate-dependent aminotransferase family.</text>
</comment>
<dbReference type="CDD" id="cd01558">
    <property type="entry name" value="D-AAT_like"/>
    <property type="match status" value="1"/>
</dbReference>
<dbReference type="InterPro" id="IPR043131">
    <property type="entry name" value="BCAT-like_N"/>
</dbReference>
<comment type="catalytic activity">
    <reaction evidence="12">
        <text>L-isoleucine + 2-oxoglutarate = (S)-3-methyl-2-oxopentanoate + L-glutamate</text>
        <dbReference type="Rhea" id="RHEA:24801"/>
        <dbReference type="ChEBI" id="CHEBI:16810"/>
        <dbReference type="ChEBI" id="CHEBI:29985"/>
        <dbReference type="ChEBI" id="CHEBI:35146"/>
        <dbReference type="ChEBI" id="CHEBI:58045"/>
        <dbReference type="EC" id="2.6.1.42"/>
    </reaction>
</comment>
<comment type="function">
    <text evidence="2">Acts on leucine, isoleucine and valine.</text>
</comment>
<keyword evidence="9" id="KW-0663">Pyridoxal phosphate</keyword>
<evidence type="ECO:0000313" key="14">
    <source>
        <dbReference type="EMBL" id="NUB45364.1"/>
    </source>
</evidence>
<comment type="pathway">
    <text evidence="5">Amino-acid biosynthesis; L-leucine biosynthesis; L-leucine from 3-methyl-2-oxobutanoate: step 4/4.</text>
</comment>
<evidence type="ECO:0000256" key="11">
    <source>
        <dbReference type="ARBA" id="ARBA00048212"/>
    </source>
</evidence>
<evidence type="ECO:0000256" key="4">
    <source>
        <dbReference type="ARBA" id="ARBA00004931"/>
    </source>
</evidence>
<evidence type="ECO:0000256" key="7">
    <source>
        <dbReference type="ARBA" id="ARBA00013053"/>
    </source>
</evidence>
<evidence type="ECO:0000313" key="15">
    <source>
        <dbReference type="Proteomes" id="UP000484076"/>
    </source>
</evidence>
<dbReference type="SUPFAM" id="SSF56752">
    <property type="entry name" value="D-aminoacid aminotransferase-like PLP-dependent enzymes"/>
    <property type="match status" value="1"/>
</dbReference>
<keyword evidence="15" id="KW-1185">Reference proteome</keyword>
<proteinExistence type="inferred from homology"/>
<evidence type="ECO:0000256" key="6">
    <source>
        <dbReference type="ARBA" id="ARBA00009320"/>
    </source>
</evidence>
<dbReference type="FunFam" id="3.20.10.10:FF:000002">
    <property type="entry name" value="D-alanine aminotransferase"/>
    <property type="match status" value="1"/>
</dbReference>
<reference evidence="14" key="1">
    <citation type="submission" date="2020-05" db="EMBL/GenBank/DDBJ databases">
        <title>Fertoebacter nigrum gen. nov., sp. nov., a new member of the family Rhodobacteraceae.</title>
        <authorList>
            <person name="Szuroczki S."/>
            <person name="Abbaszade G."/>
            <person name="Buni D."/>
            <person name="Schumann P."/>
            <person name="Toth E."/>
        </authorList>
    </citation>
    <scope>NUCLEOTIDE SEQUENCE</scope>
    <source>
        <strain evidence="14">RG-N-1a</strain>
    </source>
</reference>
<keyword evidence="14" id="KW-0808">Transferase</keyword>
<organism evidence="14 15">
    <name type="scientific">Fertoeibacter niger</name>
    <dbReference type="NCBI Taxonomy" id="2656921"/>
    <lineage>
        <taxon>Bacteria</taxon>
        <taxon>Pseudomonadati</taxon>
        <taxon>Pseudomonadota</taxon>
        <taxon>Alphaproteobacteria</taxon>
        <taxon>Rhodobacterales</taxon>
        <taxon>Paracoccaceae</taxon>
        <taxon>Fertoeibacter</taxon>
    </lineage>
</organism>
<comment type="catalytic activity">
    <reaction evidence="13">
        <text>L-leucine + 2-oxoglutarate = 4-methyl-2-oxopentanoate + L-glutamate</text>
        <dbReference type="Rhea" id="RHEA:18321"/>
        <dbReference type="ChEBI" id="CHEBI:16810"/>
        <dbReference type="ChEBI" id="CHEBI:17865"/>
        <dbReference type="ChEBI" id="CHEBI:29985"/>
        <dbReference type="ChEBI" id="CHEBI:57427"/>
        <dbReference type="EC" id="2.6.1.42"/>
    </reaction>
</comment>
<evidence type="ECO:0000256" key="3">
    <source>
        <dbReference type="ARBA" id="ARBA00004824"/>
    </source>
</evidence>
<keyword evidence="14" id="KW-0032">Aminotransferase</keyword>
<comment type="pathway">
    <text evidence="3">Amino-acid biosynthesis; L-isoleucine biosynthesis; L-isoleucine from 2-oxobutanoate: step 4/4.</text>
</comment>
<evidence type="ECO:0000256" key="9">
    <source>
        <dbReference type="ARBA" id="ARBA00022898"/>
    </source>
</evidence>
<name>A0A8X8KLJ3_9RHOB</name>
<evidence type="ECO:0000256" key="2">
    <source>
        <dbReference type="ARBA" id="ARBA00003109"/>
    </source>
</evidence>
<dbReference type="InterPro" id="IPR050571">
    <property type="entry name" value="Class-IV_PLP-Dep_Aminotrnsfr"/>
</dbReference>
<dbReference type="InterPro" id="IPR036038">
    <property type="entry name" value="Aminotransferase-like"/>
</dbReference>
<comment type="caution">
    <text evidence="14">The sequence shown here is derived from an EMBL/GenBank/DDBJ whole genome shotgun (WGS) entry which is preliminary data.</text>
</comment>